<dbReference type="Pfam" id="PF01565">
    <property type="entry name" value="FAD_binding_4"/>
    <property type="match status" value="1"/>
</dbReference>
<dbReference type="GO" id="GO:0016491">
    <property type="term" value="F:oxidoreductase activity"/>
    <property type="evidence" value="ECO:0007669"/>
    <property type="project" value="UniProtKB-KW"/>
</dbReference>
<comment type="caution">
    <text evidence="7">The sequence shown here is derived from an EMBL/GenBank/DDBJ whole genome shotgun (WGS) entry which is preliminary data.</text>
</comment>
<dbReference type="PANTHER" id="PTHR42973">
    <property type="entry name" value="BINDING OXIDOREDUCTASE, PUTATIVE (AFU_ORTHOLOGUE AFUA_1G17690)-RELATED"/>
    <property type="match status" value="1"/>
</dbReference>
<keyword evidence="3" id="KW-0285">Flavoprotein</keyword>
<sequence>MSTVASPQVPHHAFSQVMFILSSSCMVVLMASALLLSITAFTSEALPIIASSSRRAPPRINLPYHELQNRIAGLVLTNHESDSNISLQKLYNESIYVDNGSYQIRPQLLVLPRTVQDVQETIVFSQKYHASFSVKGGGHSAAGYCLNHDIVLDMRYFNRSFMLDPSRGIAFIEAGMVWKDVYPLLNPYIPIAGTCPLVGAMGFTLGGGYSMLSRSYGLGSDQVLEFDVVTADAHYIHVNNESHPDLFWALRGGGGGNFGVVMAIKTQTYRAQNIFTAEICWTFEQALEVMDYYNKWTQTVPKEMAVYVLFFQVPQTGQDNLCLTFVYNGAYSEGYKLYSPFLSMGGSVIFQKEQTFISFIHGFSSGTTDIKNRLGIVKSGLVSKGGFTKQLTSVIYQFMKNRPSKSSMLIVSHVGGRIREIDLESSAFYRRDAEFTFEIKAIFTKKEEYSMNSEWIETFYAQMNPHFNGAYINYIDAFLPKWKEAYYGPFYDKLLQTKKKYDPTNFFNFKQSIGSNYDPSNENIDGKVKSFEGKSPSRNRDQEILKRVHLFQLGQVNRDVSFLSTLFAEQSIANIPIGSSQVKGKENIMTNFGSFFNTLVNITESITSKIEVNELYAGFTKTISQFTKKGCHVKYHVVNWFQFNEQLEITEFSALFNLTHVIEQANCKTTARP</sequence>
<dbReference type="InterPro" id="IPR012951">
    <property type="entry name" value="BBE"/>
</dbReference>
<dbReference type="Gene3D" id="3.30.43.10">
    <property type="entry name" value="Uridine Diphospho-n-acetylenolpyruvylglucosamine Reductase, domain 2"/>
    <property type="match status" value="1"/>
</dbReference>
<proteinExistence type="inferred from homology"/>
<dbReference type="PANTHER" id="PTHR42973:SF39">
    <property type="entry name" value="FAD-BINDING PCMH-TYPE DOMAIN-CONTAINING PROTEIN"/>
    <property type="match status" value="1"/>
</dbReference>
<dbReference type="EMBL" id="VFQX01000004">
    <property type="protein sequence ID" value="KAF0983864.1"/>
    <property type="molecule type" value="Genomic_DNA"/>
</dbReference>
<dbReference type="InterPro" id="IPR036318">
    <property type="entry name" value="FAD-bd_PCMH-like_sf"/>
</dbReference>
<dbReference type="InterPro" id="IPR032710">
    <property type="entry name" value="NTF2-like_dom_sf"/>
</dbReference>
<keyword evidence="5" id="KW-0560">Oxidoreductase</keyword>
<gene>
    <name evidence="7" type="ORF">FDP41_007779</name>
</gene>
<dbReference type="Gene3D" id="3.10.450.50">
    <property type="match status" value="1"/>
</dbReference>
<dbReference type="Gene3D" id="3.30.465.10">
    <property type="match status" value="1"/>
</dbReference>
<dbReference type="GeneID" id="68114997"/>
<dbReference type="OrthoDB" id="415825at2759"/>
<dbReference type="SUPFAM" id="SSF56176">
    <property type="entry name" value="FAD-binding/transporter-associated domain-like"/>
    <property type="match status" value="1"/>
</dbReference>
<keyword evidence="8" id="KW-1185">Reference proteome</keyword>
<dbReference type="Gene3D" id="3.40.462.20">
    <property type="match status" value="1"/>
</dbReference>
<name>A0A6A5CBB6_NAEFO</name>
<dbReference type="RefSeq" id="XP_044568577.1">
    <property type="nucleotide sequence ID" value="XM_044711560.1"/>
</dbReference>
<evidence type="ECO:0000256" key="1">
    <source>
        <dbReference type="ARBA" id="ARBA00001974"/>
    </source>
</evidence>
<dbReference type="PROSITE" id="PS51387">
    <property type="entry name" value="FAD_PCMH"/>
    <property type="match status" value="1"/>
</dbReference>
<evidence type="ECO:0000256" key="2">
    <source>
        <dbReference type="ARBA" id="ARBA00005466"/>
    </source>
</evidence>
<accession>A0A6A5CBB6</accession>
<evidence type="ECO:0000256" key="3">
    <source>
        <dbReference type="ARBA" id="ARBA00022630"/>
    </source>
</evidence>
<comment type="cofactor">
    <cofactor evidence="1">
        <name>FAD</name>
        <dbReference type="ChEBI" id="CHEBI:57692"/>
    </cofactor>
</comment>
<evidence type="ECO:0000256" key="5">
    <source>
        <dbReference type="ARBA" id="ARBA00023002"/>
    </source>
</evidence>
<evidence type="ECO:0000313" key="8">
    <source>
        <dbReference type="Proteomes" id="UP000444721"/>
    </source>
</evidence>
<comment type="similarity">
    <text evidence="2">Belongs to the oxygen-dependent FAD-linked oxidoreductase family.</text>
</comment>
<feature type="domain" description="FAD-binding PCMH-type" evidence="6">
    <location>
        <begin position="102"/>
        <end position="271"/>
    </location>
</feature>
<keyword evidence="4" id="KW-0274">FAD</keyword>
<dbReference type="VEuPathDB" id="AmoebaDB:NfTy_005890"/>
<reference evidence="7 8" key="1">
    <citation type="journal article" date="2019" name="Sci. Rep.">
        <title>Nanopore sequencing improves the draft genome of the human pathogenic amoeba Naegleria fowleri.</title>
        <authorList>
            <person name="Liechti N."/>
            <person name="Schurch N."/>
            <person name="Bruggmann R."/>
            <person name="Wittwer M."/>
        </authorList>
    </citation>
    <scope>NUCLEOTIDE SEQUENCE [LARGE SCALE GENOMIC DNA]</scope>
    <source>
        <strain evidence="7 8">ATCC 30894</strain>
    </source>
</reference>
<dbReference type="VEuPathDB" id="AmoebaDB:FDP41_007779"/>
<dbReference type="SUPFAM" id="SSF54427">
    <property type="entry name" value="NTF2-like"/>
    <property type="match status" value="1"/>
</dbReference>
<dbReference type="InterPro" id="IPR006094">
    <property type="entry name" value="Oxid_FAD_bind_N"/>
</dbReference>
<evidence type="ECO:0000256" key="4">
    <source>
        <dbReference type="ARBA" id="ARBA00022827"/>
    </source>
</evidence>
<dbReference type="InterPro" id="IPR050416">
    <property type="entry name" value="FAD-linked_Oxidoreductase"/>
</dbReference>
<dbReference type="Proteomes" id="UP000444721">
    <property type="component" value="Unassembled WGS sequence"/>
</dbReference>
<dbReference type="OMA" id="VNRYQFG"/>
<dbReference type="GO" id="GO:0071949">
    <property type="term" value="F:FAD binding"/>
    <property type="evidence" value="ECO:0007669"/>
    <property type="project" value="InterPro"/>
</dbReference>
<evidence type="ECO:0000313" key="7">
    <source>
        <dbReference type="EMBL" id="KAF0983864.1"/>
    </source>
</evidence>
<dbReference type="InterPro" id="IPR016166">
    <property type="entry name" value="FAD-bd_PCMH"/>
</dbReference>
<dbReference type="VEuPathDB" id="AmoebaDB:NF0018630"/>
<dbReference type="Pfam" id="PF08031">
    <property type="entry name" value="BBE"/>
    <property type="match status" value="1"/>
</dbReference>
<dbReference type="AlphaFoldDB" id="A0A6A5CBB6"/>
<evidence type="ECO:0000259" key="6">
    <source>
        <dbReference type="PROSITE" id="PS51387"/>
    </source>
</evidence>
<protein>
    <recommendedName>
        <fullName evidence="6">FAD-binding PCMH-type domain-containing protein</fullName>
    </recommendedName>
</protein>
<dbReference type="InterPro" id="IPR016167">
    <property type="entry name" value="FAD-bd_PCMH_sub1"/>
</dbReference>
<dbReference type="InterPro" id="IPR016169">
    <property type="entry name" value="FAD-bd_PCMH_sub2"/>
</dbReference>
<organism evidence="7 8">
    <name type="scientific">Naegleria fowleri</name>
    <name type="common">Brain eating amoeba</name>
    <dbReference type="NCBI Taxonomy" id="5763"/>
    <lineage>
        <taxon>Eukaryota</taxon>
        <taxon>Discoba</taxon>
        <taxon>Heterolobosea</taxon>
        <taxon>Tetramitia</taxon>
        <taxon>Eutetramitia</taxon>
        <taxon>Vahlkampfiidae</taxon>
        <taxon>Naegleria</taxon>
    </lineage>
</organism>